<gene>
    <name evidence="1" type="ORF">BV25DRAFT_1916101</name>
</gene>
<evidence type="ECO:0000313" key="2">
    <source>
        <dbReference type="Proteomes" id="UP000814140"/>
    </source>
</evidence>
<keyword evidence="2" id="KW-1185">Reference proteome</keyword>
<dbReference type="Proteomes" id="UP000814140">
    <property type="component" value="Unassembled WGS sequence"/>
</dbReference>
<evidence type="ECO:0000313" key="1">
    <source>
        <dbReference type="EMBL" id="KAI0062591.1"/>
    </source>
</evidence>
<accession>A0ACB8T364</accession>
<reference evidence="1" key="1">
    <citation type="submission" date="2021-03" db="EMBL/GenBank/DDBJ databases">
        <authorList>
            <consortium name="DOE Joint Genome Institute"/>
            <person name="Ahrendt S."/>
            <person name="Looney B.P."/>
            <person name="Miyauchi S."/>
            <person name="Morin E."/>
            <person name="Drula E."/>
            <person name="Courty P.E."/>
            <person name="Chicoki N."/>
            <person name="Fauchery L."/>
            <person name="Kohler A."/>
            <person name="Kuo A."/>
            <person name="Labutti K."/>
            <person name="Pangilinan J."/>
            <person name="Lipzen A."/>
            <person name="Riley R."/>
            <person name="Andreopoulos W."/>
            <person name="He G."/>
            <person name="Johnson J."/>
            <person name="Barry K.W."/>
            <person name="Grigoriev I.V."/>
            <person name="Nagy L."/>
            <person name="Hibbett D."/>
            <person name="Henrissat B."/>
            <person name="Matheny P.B."/>
            <person name="Labbe J."/>
            <person name="Martin F."/>
        </authorList>
    </citation>
    <scope>NUCLEOTIDE SEQUENCE</scope>
    <source>
        <strain evidence="1">HHB10654</strain>
    </source>
</reference>
<proteinExistence type="predicted"/>
<reference evidence="1" key="2">
    <citation type="journal article" date="2022" name="New Phytol.">
        <title>Evolutionary transition to the ectomycorrhizal habit in the genomes of a hyperdiverse lineage of mushroom-forming fungi.</title>
        <authorList>
            <person name="Looney B."/>
            <person name="Miyauchi S."/>
            <person name="Morin E."/>
            <person name="Drula E."/>
            <person name="Courty P.E."/>
            <person name="Kohler A."/>
            <person name="Kuo A."/>
            <person name="LaButti K."/>
            <person name="Pangilinan J."/>
            <person name="Lipzen A."/>
            <person name="Riley R."/>
            <person name="Andreopoulos W."/>
            <person name="He G."/>
            <person name="Johnson J."/>
            <person name="Nolan M."/>
            <person name="Tritt A."/>
            <person name="Barry K.W."/>
            <person name="Grigoriev I.V."/>
            <person name="Nagy L.G."/>
            <person name="Hibbett D."/>
            <person name="Henrissat B."/>
            <person name="Matheny P.B."/>
            <person name="Labbe J."/>
            <person name="Martin F.M."/>
        </authorList>
    </citation>
    <scope>NUCLEOTIDE SEQUENCE</scope>
    <source>
        <strain evidence="1">HHB10654</strain>
    </source>
</reference>
<comment type="caution">
    <text evidence="1">The sequence shown here is derived from an EMBL/GenBank/DDBJ whole genome shotgun (WGS) entry which is preliminary data.</text>
</comment>
<name>A0ACB8T364_9AGAM</name>
<protein>
    <submittedName>
        <fullName evidence="1">Cupredoxin</fullName>
    </submittedName>
</protein>
<organism evidence="1 2">
    <name type="scientific">Artomyces pyxidatus</name>
    <dbReference type="NCBI Taxonomy" id="48021"/>
    <lineage>
        <taxon>Eukaryota</taxon>
        <taxon>Fungi</taxon>
        <taxon>Dikarya</taxon>
        <taxon>Basidiomycota</taxon>
        <taxon>Agaricomycotina</taxon>
        <taxon>Agaricomycetes</taxon>
        <taxon>Russulales</taxon>
        <taxon>Auriscalpiaceae</taxon>
        <taxon>Artomyces</taxon>
    </lineage>
</organism>
<dbReference type="EMBL" id="MU277207">
    <property type="protein sequence ID" value="KAI0062591.1"/>
    <property type="molecule type" value="Genomic_DNA"/>
</dbReference>
<sequence length="312" mass="33945">QPETRQDINAGSFTSIRFSVDSHPLTLIEADGTLLTPTAISGVTLAVAQRYSVLLHANATASDNGTYWMRTELQTDMFTYDQPGQNTDIRGFLRYDNAPAAGFPGDPASDDPGPGVPGLSDVDGMTALVPLTQEPAPDATRAYPVTVSFQYTDDGQFLGFMNNTSWDPLAGSTLMAVLGNSTGFAPEGVSTPNDDQLLATEDSIQVVDIRVDYLDDGDHPFHLHGHRPWIMGSGVGRYVGQALDTTNPLRRDTVLIPAYSWLVIVRRPGVWAFHCHLAWHMSAGLLMQFVSQPSVLARMEVPRDVVAQCRVQ</sequence>
<feature type="non-terminal residue" evidence="1">
    <location>
        <position position="1"/>
    </location>
</feature>